<sequence length="114" mass="13247">MRTPILEQHSQSAHDVKAQLPFDVQERSGDEFFQHYLESAKLSNVYKYAEESINLVRTLQHAVESRAPRILCWPGWQSKFLFFPLSIVSTSFIDHCYEKAVSVLTADVKKQFQK</sequence>
<name>A0A816UTD1_9BILA</name>
<dbReference type="Proteomes" id="UP000663856">
    <property type="component" value="Unassembled WGS sequence"/>
</dbReference>
<evidence type="ECO:0000313" key="1">
    <source>
        <dbReference type="EMBL" id="CAF2112863.1"/>
    </source>
</evidence>
<protein>
    <submittedName>
        <fullName evidence="1">Uncharacterized protein</fullName>
    </submittedName>
</protein>
<dbReference type="EMBL" id="CAJNRF010009743">
    <property type="protein sequence ID" value="CAF2112863.1"/>
    <property type="molecule type" value="Genomic_DNA"/>
</dbReference>
<gene>
    <name evidence="2" type="ORF">OVN521_LOCUS10048</name>
    <name evidence="1" type="ORF">WKI299_LOCUS22601</name>
</gene>
<evidence type="ECO:0000313" key="3">
    <source>
        <dbReference type="Proteomes" id="UP000663856"/>
    </source>
</evidence>
<dbReference type="Proteomes" id="UP000663866">
    <property type="component" value="Unassembled WGS sequence"/>
</dbReference>
<proteinExistence type="predicted"/>
<evidence type="ECO:0000313" key="2">
    <source>
        <dbReference type="EMBL" id="CAF3911192.1"/>
    </source>
</evidence>
<accession>A0A816UTD1</accession>
<comment type="caution">
    <text evidence="1">The sequence shown here is derived from an EMBL/GenBank/DDBJ whole genome shotgun (WGS) entry which is preliminary data.</text>
</comment>
<organism evidence="1 3">
    <name type="scientific">Rotaria magnacalcarata</name>
    <dbReference type="NCBI Taxonomy" id="392030"/>
    <lineage>
        <taxon>Eukaryota</taxon>
        <taxon>Metazoa</taxon>
        <taxon>Spiralia</taxon>
        <taxon>Gnathifera</taxon>
        <taxon>Rotifera</taxon>
        <taxon>Eurotatoria</taxon>
        <taxon>Bdelloidea</taxon>
        <taxon>Philodinida</taxon>
        <taxon>Philodinidae</taxon>
        <taxon>Rotaria</taxon>
    </lineage>
</organism>
<dbReference type="EMBL" id="CAJOBG010001260">
    <property type="protein sequence ID" value="CAF3911192.1"/>
    <property type="molecule type" value="Genomic_DNA"/>
</dbReference>
<dbReference type="AlphaFoldDB" id="A0A816UTD1"/>
<reference evidence="1" key="1">
    <citation type="submission" date="2021-02" db="EMBL/GenBank/DDBJ databases">
        <authorList>
            <person name="Nowell W R."/>
        </authorList>
    </citation>
    <scope>NUCLEOTIDE SEQUENCE</scope>
</reference>
<evidence type="ECO:0000313" key="4">
    <source>
        <dbReference type="Proteomes" id="UP000663866"/>
    </source>
</evidence>
<keyword evidence="4" id="KW-1185">Reference proteome</keyword>